<dbReference type="AlphaFoldDB" id="X0ZGG4"/>
<evidence type="ECO:0008006" key="2">
    <source>
        <dbReference type="Google" id="ProtNLM"/>
    </source>
</evidence>
<name>X0ZGG4_9ZZZZ</name>
<dbReference type="GO" id="GO:0070681">
    <property type="term" value="P:glutaminyl-tRNAGln biosynthesis via transamidation"/>
    <property type="evidence" value="ECO:0007669"/>
    <property type="project" value="TreeGrafter"/>
</dbReference>
<proteinExistence type="inferred from homology"/>
<dbReference type="HAMAP" id="MF_00122">
    <property type="entry name" value="GatC"/>
    <property type="match status" value="1"/>
</dbReference>
<accession>X0ZGG4</accession>
<dbReference type="SUPFAM" id="SSF141000">
    <property type="entry name" value="Glu-tRNAGln amidotransferase C subunit"/>
    <property type="match status" value="1"/>
</dbReference>
<dbReference type="PANTHER" id="PTHR15004">
    <property type="entry name" value="GLUTAMYL-TRNA(GLN) AMIDOTRANSFERASE SUBUNIT C, MITOCHONDRIAL"/>
    <property type="match status" value="1"/>
</dbReference>
<dbReference type="GO" id="GO:0006450">
    <property type="term" value="P:regulation of translational fidelity"/>
    <property type="evidence" value="ECO:0007669"/>
    <property type="project" value="InterPro"/>
</dbReference>
<organism evidence="1">
    <name type="scientific">marine sediment metagenome</name>
    <dbReference type="NCBI Taxonomy" id="412755"/>
    <lineage>
        <taxon>unclassified sequences</taxon>
        <taxon>metagenomes</taxon>
        <taxon>ecological metagenomes</taxon>
    </lineage>
</organism>
<sequence length="100" mass="11519">MTKDDEFSKKTIEKVAKLALLDLTEEEKELFSKQLGDILSHFKKLNDLDTSDIEPTTHAIDLKNVYREDIPTPSLSNEDALKNTEHKKDGYFKAPRILKE</sequence>
<dbReference type="InterPro" id="IPR003837">
    <property type="entry name" value="GatC"/>
</dbReference>
<dbReference type="InterPro" id="IPR036113">
    <property type="entry name" value="Asp/Glu-ADT_sf_sub_c"/>
</dbReference>
<evidence type="ECO:0000313" key="1">
    <source>
        <dbReference type="EMBL" id="GAG68394.1"/>
    </source>
</evidence>
<reference evidence="1" key="1">
    <citation type="journal article" date="2014" name="Front. Microbiol.">
        <title>High frequency of phylogenetically diverse reductive dehalogenase-homologous genes in deep subseafloor sedimentary metagenomes.</title>
        <authorList>
            <person name="Kawai M."/>
            <person name="Futagami T."/>
            <person name="Toyoda A."/>
            <person name="Takaki Y."/>
            <person name="Nishi S."/>
            <person name="Hori S."/>
            <person name="Arai W."/>
            <person name="Tsubouchi T."/>
            <person name="Morono Y."/>
            <person name="Uchiyama I."/>
            <person name="Ito T."/>
            <person name="Fujiyama A."/>
            <person name="Inagaki F."/>
            <person name="Takami H."/>
        </authorList>
    </citation>
    <scope>NUCLEOTIDE SEQUENCE</scope>
    <source>
        <strain evidence="1">Expedition CK06-06</strain>
    </source>
</reference>
<dbReference type="PANTHER" id="PTHR15004:SF0">
    <property type="entry name" value="GLUTAMYL-TRNA(GLN) AMIDOTRANSFERASE SUBUNIT C, MITOCHONDRIAL"/>
    <property type="match status" value="1"/>
</dbReference>
<dbReference type="EMBL" id="BART01006709">
    <property type="protein sequence ID" value="GAG68394.1"/>
    <property type="molecule type" value="Genomic_DNA"/>
</dbReference>
<dbReference type="Gene3D" id="1.10.20.60">
    <property type="entry name" value="Glu-tRNAGln amidotransferase C subunit, N-terminal domain"/>
    <property type="match status" value="1"/>
</dbReference>
<comment type="caution">
    <text evidence="1">The sequence shown here is derived from an EMBL/GenBank/DDBJ whole genome shotgun (WGS) entry which is preliminary data.</text>
</comment>
<dbReference type="Pfam" id="PF02686">
    <property type="entry name" value="GatC"/>
    <property type="match status" value="1"/>
</dbReference>
<gene>
    <name evidence="1" type="ORF">S01H4_15301</name>
</gene>
<dbReference type="NCBIfam" id="TIGR00135">
    <property type="entry name" value="gatC"/>
    <property type="match status" value="1"/>
</dbReference>
<protein>
    <recommendedName>
        <fullName evidence="2">Aspartyl/glutamyl-tRNA(Asn/Gln) amidotransferase subunit C</fullName>
    </recommendedName>
</protein>